<accession>A0A392U925</accession>
<organism evidence="1 2">
    <name type="scientific">Trifolium medium</name>
    <dbReference type="NCBI Taxonomy" id="97028"/>
    <lineage>
        <taxon>Eukaryota</taxon>
        <taxon>Viridiplantae</taxon>
        <taxon>Streptophyta</taxon>
        <taxon>Embryophyta</taxon>
        <taxon>Tracheophyta</taxon>
        <taxon>Spermatophyta</taxon>
        <taxon>Magnoliopsida</taxon>
        <taxon>eudicotyledons</taxon>
        <taxon>Gunneridae</taxon>
        <taxon>Pentapetalae</taxon>
        <taxon>rosids</taxon>
        <taxon>fabids</taxon>
        <taxon>Fabales</taxon>
        <taxon>Fabaceae</taxon>
        <taxon>Papilionoideae</taxon>
        <taxon>50 kb inversion clade</taxon>
        <taxon>NPAAA clade</taxon>
        <taxon>Hologalegina</taxon>
        <taxon>IRL clade</taxon>
        <taxon>Trifolieae</taxon>
        <taxon>Trifolium</taxon>
    </lineage>
</organism>
<feature type="non-terminal residue" evidence="1">
    <location>
        <position position="1"/>
    </location>
</feature>
<comment type="caution">
    <text evidence="1">The sequence shown here is derived from an EMBL/GenBank/DDBJ whole genome shotgun (WGS) entry which is preliminary data.</text>
</comment>
<keyword evidence="2" id="KW-1185">Reference proteome</keyword>
<name>A0A392U925_9FABA</name>
<evidence type="ECO:0000313" key="1">
    <source>
        <dbReference type="EMBL" id="MCI68930.1"/>
    </source>
</evidence>
<protein>
    <submittedName>
        <fullName evidence="1">Uncharacterized protein</fullName>
    </submittedName>
</protein>
<dbReference type="AlphaFoldDB" id="A0A392U925"/>
<reference evidence="1 2" key="1">
    <citation type="journal article" date="2018" name="Front. Plant Sci.">
        <title>Red Clover (Trifolium pratense) and Zigzag Clover (T. medium) - A Picture of Genomic Similarities and Differences.</title>
        <authorList>
            <person name="Dluhosova J."/>
            <person name="Istvanek J."/>
            <person name="Nedelnik J."/>
            <person name="Repkova J."/>
        </authorList>
    </citation>
    <scope>NUCLEOTIDE SEQUENCE [LARGE SCALE GENOMIC DNA]</scope>
    <source>
        <strain evidence="2">cv. 10/8</strain>
        <tissue evidence="1">Leaf</tissue>
    </source>
</reference>
<dbReference type="EMBL" id="LXQA010745840">
    <property type="protein sequence ID" value="MCI68930.1"/>
    <property type="molecule type" value="Genomic_DNA"/>
</dbReference>
<evidence type="ECO:0000313" key="2">
    <source>
        <dbReference type="Proteomes" id="UP000265520"/>
    </source>
</evidence>
<proteinExistence type="predicted"/>
<feature type="non-terminal residue" evidence="1">
    <location>
        <position position="82"/>
    </location>
</feature>
<dbReference type="Proteomes" id="UP000265520">
    <property type="component" value="Unassembled WGS sequence"/>
</dbReference>
<sequence>TGRFGIIRQGVPISITVPFKYCMRYLIMQSEIHGPFKVPRDSLNGLSMLITRSASKSAQQSHDIGYVGSGTISGIPKTANDA</sequence>